<dbReference type="GO" id="GO:0003677">
    <property type="term" value="F:DNA binding"/>
    <property type="evidence" value="ECO:0007669"/>
    <property type="project" value="UniProtKB-KW"/>
</dbReference>
<dbReference type="AlphaFoldDB" id="A0A852WCI3"/>
<proteinExistence type="predicted"/>
<organism evidence="5 6">
    <name type="scientific">Pseudonocardia alni</name>
    <name type="common">Amycolata alni</name>
    <dbReference type="NCBI Taxonomy" id="33907"/>
    <lineage>
        <taxon>Bacteria</taxon>
        <taxon>Bacillati</taxon>
        <taxon>Actinomycetota</taxon>
        <taxon>Actinomycetes</taxon>
        <taxon>Pseudonocardiales</taxon>
        <taxon>Pseudonocardiaceae</taxon>
        <taxon>Pseudonocardia</taxon>
    </lineage>
</organism>
<dbReference type="InterPro" id="IPR011006">
    <property type="entry name" value="CheY-like_superfamily"/>
</dbReference>
<dbReference type="Pfam" id="PF00196">
    <property type="entry name" value="GerE"/>
    <property type="match status" value="1"/>
</dbReference>
<keyword evidence="6" id="KW-1185">Reference proteome</keyword>
<dbReference type="Proteomes" id="UP000549695">
    <property type="component" value="Unassembled WGS sequence"/>
</dbReference>
<evidence type="ECO:0000256" key="3">
    <source>
        <dbReference type="ARBA" id="ARBA00023163"/>
    </source>
</evidence>
<dbReference type="PRINTS" id="PR00038">
    <property type="entry name" value="HTHLUXR"/>
</dbReference>
<gene>
    <name evidence="5" type="ORF">HDA37_003771</name>
</gene>
<evidence type="ECO:0000313" key="5">
    <source>
        <dbReference type="EMBL" id="NYG03486.1"/>
    </source>
</evidence>
<keyword evidence="1" id="KW-0805">Transcription regulation</keyword>
<comment type="caution">
    <text evidence="5">The sequence shown here is derived from an EMBL/GenBank/DDBJ whole genome shotgun (WGS) entry which is preliminary data.</text>
</comment>
<dbReference type="CDD" id="cd06170">
    <property type="entry name" value="LuxR_C_like"/>
    <property type="match status" value="1"/>
</dbReference>
<dbReference type="SUPFAM" id="SSF46894">
    <property type="entry name" value="C-terminal effector domain of the bipartite response regulators"/>
    <property type="match status" value="1"/>
</dbReference>
<evidence type="ECO:0000259" key="4">
    <source>
        <dbReference type="PROSITE" id="PS50043"/>
    </source>
</evidence>
<dbReference type="InterPro" id="IPR000792">
    <property type="entry name" value="Tscrpt_reg_LuxR_C"/>
</dbReference>
<protein>
    <submittedName>
        <fullName evidence="5">DNA-binding NarL/FixJ family response regulator</fullName>
    </submittedName>
</protein>
<dbReference type="PROSITE" id="PS50043">
    <property type="entry name" value="HTH_LUXR_2"/>
    <property type="match status" value="1"/>
</dbReference>
<dbReference type="PANTHER" id="PTHR44688:SF16">
    <property type="entry name" value="DNA-BINDING TRANSCRIPTIONAL ACTIVATOR DEVR_DOSR"/>
    <property type="match status" value="1"/>
</dbReference>
<evidence type="ECO:0000256" key="2">
    <source>
        <dbReference type="ARBA" id="ARBA00023125"/>
    </source>
</evidence>
<dbReference type="InterPro" id="IPR016032">
    <property type="entry name" value="Sig_transdc_resp-reg_C-effctor"/>
</dbReference>
<dbReference type="SUPFAM" id="SSF52172">
    <property type="entry name" value="CheY-like"/>
    <property type="match status" value="1"/>
</dbReference>
<accession>A0A852WCI3</accession>
<dbReference type="SMART" id="SM00421">
    <property type="entry name" value="HTH_LUXR"/>
    <property type="match status" value="1"/>
</dbReference>
<evidence type="ECO:0000256" key="1">
    <source>
        <dbReference type="ARBA" id="ARBA00023015"/>
    </source>
</evidence>
<evidence type="ECO:0000313" key="6">
    <source>
        <dbReference type="Proteomes" id="UP000549695"/>
    </source>
</evidence>
<dbReference type="GO" id="GO:0006355">
    <property type="term" value="P:regulation of DNA-templated transcription"/>
    <property type="evidence" value="ECO:0007669"/>
    <property type="project" value="InterPro"/>
</dbReference>
<dbReference type="EMBL" id="JACCCZ010000001">
    <property type="protein sequence ID" value="NYG03486.1"/>
    <property type="molecule type" value="Genomic_DNA"/>
</dbReference>
<keyword evidence="3" id="KW-0804">Transcription</keyword>
<reference evidence="5 6" key="1">
    <citation type="submission" date="2020-07" db="EMBL/GenBank/DDBJ databases">
        <title>Sequencing the genomes of 1000 actinobacteria strains.</title>
        <authorList>
            <person name="Klenk H.-P."/>
        </authorList>
    </citation>
    <scope>NUCLEOTIDE SEQUENCE [LARGE SCALE GENOMIC DNA]</scope>
    <source>
        <strain evidence="5 6">DSM 44749</strain>
    </source>
</reference>
<dbReference type="PANTHER" id="PTHR44688">
    <property type="entry name" value="DNA-BINDING TRANSCRIPTIONAL ACTIVATOR DEVR_DOSR"/>
    <property type="match status" value="1"/>
</dbReference>
<dbReference type="PROSITE" id="PS00622">
    <property type="entry name" value="HTH_LUXR_1"/>
    <property type="match status" value="1"/>
</dbReference>
<dbReference type="Gene3D" id="3.40.50.2300">
    <property type="match status" value="1"/>
</dbReference>
<sequence length="228" mass="24023">MLVIDGHDLVGTALCLALRRAGNEAHQIVLGPHDVMLAAAGAYPPGVVLMEPAIGSATSGWDVRVPDLVAALTRTGCRVVALAGRHDGPMLGAMIMAGALGAVPKSAPLETLLTVVAAVAGHQLVMSGGDRARWLDDYARYCWRVEVRSGHVRRLSPRELQVLRLLATGHRAAVISRVLSISLSTVRTQISSLLAKLEVASQLEAVAFFHDAIADAGSIAPDRRPSEP</sequence>
<name>A0A852WCI3_PSEA5</name>
<feature type="domain" description="HTH luxR-type" evidence="4">
    <location>
        <begin position="148"/>
        <end position="213"/>
    </location>
</feature>
<keyword evidence="2 5" id="KW-0238">DNA-binding</keyword>
<dbReference type="GeneID" id="98053475"/>
<dbReference type="RefSeq" id="WP_179761781.1">
    <property type="nucleotide sequence ID" value="NZ_BAAAJZ010000003.1"/>
</dbReference>